<dbReference type="AlphaFoldDB" id="A0A0F9KT97"/>
<sequence length="64" mass="7561">MNWIKESEEVPPEGLGVVAIYVMPEEDWQTPLWGKAQIYKGTWYGDEMGSMIPIYWLKLEWPEN</sequence>
<evidence type="ECO:0000313" key="1">
    <source>
        <dbReference type="EMBL" id="KKM18620.1"/>
    </source>
</evidence>
<name>A0A0F9KT97_9ZZZZ</name>
<reference evidence="1" key="1">
    <citation type="journal article" date="2015" name="Nature">
        <title>Complex archaea that bridge the gap between prokaryotes and eukaryotes.</title>
        <authorList>
            <person name="Spang A."/>
            <person name="Saw J.H."/>
            <person name="Jorgensen S.L."/>
            <person name="Zaremba-Niedzwiedzka K."/>
            <person name="Martijn J."/>
            <person name="Lind A.E."/>
            <person name="van Eijk R."/>
            <person name="Schleper C."/>
            <person name="Guy L."/>
            <person name="Ettema T.J."/>
        </authorList>
    </citation>
    <scope>NUCLEOTIDE SEQUENCE</scope>
</reference>
<comment type="caution">
    <text evidence="1">The sequence shown here is derived from an EMBL/GenBank/DDBJ whole genome shotgun (WGS) entry which is preliminary data.</text>
</comment>
<accession>A0A0F9KT97</accession>
<organism evidence="1">
    <name type="scientific">marine sediment metagenome</name>
    <dbReference type="NCBI Taxonomy" id="412755"/>
    <lineage>
        <taxon>unclassified sequences</taxon>
        <taxon>metagenomes</taxon>
        <taxon>ecological metagenomes</taxon>
    </lineage>
</organism>
<dbReference type="EMBL" id="LAZR01014183">
    <property type="protein sequence ID" value="KKM18620.1"/>
    <property type="molecule type" value="Genomic_DNA"/>
</dbReference>
<protein>
    <recommendedName>
        <fullName evidence="2">DUF551 domain-containing protein</fullName>
    </recommendedName>
</protein>
<evidence type="ECO:0008006" key="2">
    <source>
        <dbReference type="Google" id="ProtNLM"/>
    </source>
</evidence>
<proteinExistence type="predicted"/>
<gene>
    <name evidence="1" type="ORF">LCGC14_1663920</name>
</gene>